<evidence type="ECO:0000313" key="2">
    <source>
        <dbReference type="Proteomes" id="UP000243459"/>
    </source>
</evidence>
<organism evidence="1 2">
    <name type="scientific">Asparagus officinalis</name>
    <name type="common">Garden asparagus</name>
    <dbReference type="NCBI Taxonomy" id="4686"/>
    <lineage>
        <taxon>Eukaryota</taxon>
        <taxon>Viridiplantae</taxon>
        <taxon>Streptophyta</taxon>
        <taxon>Embryophyta</taxon>
        <taxon>Tracheophyta</taxon>
        <taxon>Spermatophyta</taxon>
        <taxon>Magnoliopsida</taxon>
        <taxon>Liliopsida</taxon>
        <taxon>Asparagales</taxon>
        <taxon>Asparagaceae</taxon>
        <taxon>Asparagoideae</taxon>
        <taxon>Asparagus</taxon>
    </lineage>
</organism>
<sequence length="82" mass="9502">MDHGGRGGFWGPEELSASHLMSPRSGKPVEAEVVKLEKLKAIKMKELVLKKKTELEELRRRTHLVEKKILIERYKLLNVVRI</sequence>
<name>A0A5P1EYS7_ASPOF</name>
<accession>A0A5P1EYS7</accession>
<gene>
    <name evidence="1" type="ORF">A4U43_C04F6540</name>
</gene>
<dbReference type="EMBL" id="CM007384">
    <property type="protein sequence ID" value="ONK71255.1"/>
    <property type="molecule type" value="Genomic_DNA"/>
</dbReference>
<dbReference type="AlphaFoldDB" id="A0A5P1EYS7"/>
<dbReference type="Proteomes" id="UP000243459">
    <property type="component" value="Chromosome 4"/>
</dbReference>
<keyword evidence="2" id="KW-1185">Reference proteome</keyword>
<proteinExistence type="predicted"/>
<protein>
    <submittedName>
        <fullName evidence="1">Uncharacterized protein</fullName>
    </submittedName>
</protein>
<reference evidence="2" key="1">
    <citation type="journal article" date="2017" name="Nat. Commun.">
        <title>The asparagus genome sheds light on the origin and evolution of a young Y chromosome.</title>
        <authorList>
            <person name="Harkess A."/>
            <person name="Zhou J."/>
            <person name="Xu C."/>
            <person name="Bowers J.E."/>
            <person name="Van der Hulst R."/>
            <person name="Ayyampalayam S."/>
            <person name="Mercati F."/>
            <person name="Riccardi P."/>
            <person name="McKain M.R."/>
            <person name="Kakrana A."/>
            <person name="Tang H."/>
            <person name="Ray J."/>
            <person name="Groenendijk J."/>
            <person name="Arikit S."/>
            <person name="Mathioni S.M."/>
            <person name="Nakano M."/>
            <person name="Shan H."/>
            <person name="Telgmann-Rauber A."/>
            <person name="Kanno A."/>
            <person name="Yue Z."/>
            <person name="Chen H."/>
            <person name="Li W."/>
            <person name="Chen Y."/>
            <person name="Xu X."/>
            <person name="Zhang Y."/>
            <person name="Luo S."/>
            <person name="Chen H."/>
            <person name="Gao J."/>
            <person name="Mao Z."/>
            <person name="Pires J.C."/>
            <person name="Luo M."/>
            <person name="Kudrna D."/>
            <person name="Wing R.A."/>
            <person name="Meyers B.C."/>
            <person name="Yi K."/>
            <person name="Kong H."/>
            <person name="Lavrijsen P."/>
            <person name="Sunseri F."/>
            <person name="Falavigna A."/>
            <person name="Ye Y."/>
            <person name="Leebens-Mack J.H."/>
            <person name="Chen G."/>
        </authorList>
    </citation>
    <scope>NUCLEOTIDE SEQUENCE [LARGE SCALE GENOMIC DNA]</scope>
    <source>
        <strain evidence="2">cv. DH0086</strain>
    </source>
</reference>
<evidence type="ECO:0000313" key="1">
    <source>
        <dbReference type="EMBL" id="ONK71255.1"/>
    </source>
</evidence>
<dbReference type="Gramene" id="ONK71255">
    <property type="protein sequence ID" value="ONK71255"/>
    <property type="gene ID" value="A4U43_C04F6540"/>
</dbReference>